<dbReference type="GeneID" id="42982505"/>
<dbReference type="Proteomes" id="UP000078582">
    <property type="component" value="Chromosome"/>
</dbReference>
<evidence type="ECO:0008006" key="3">
    <source>
        <dbReference type="Google" id="ProtNLM"/>
    </source>
</evidence>
<organism evidence="1 2">
    <name type="scientific">Loigolactobacillus backii</name>
    <dbReference type="NCBI Taxonomy" id="375175"/>
    <lineage>
        <taxon>Bacteria</taxon>
        <taxon>Bacillati</taxon>
        <taxon>Bacillota</taxon>
        <taxon>Bacilli</taxon>
        <taxon>Lactobacillales</taxon>
        <taxon>Lactobacillaceae</taxon>
        <taxon>Loigolactobacillus</taxon>
    </lineage>
</organism>
<accession>A0A192H408</accession>
<dbReference type="EMBL" id="CP014873">
    <property type="protein sequence ID" value="ANK62988.1"/>
    <property type="molecule type" value="Genomic_DNA"/>
</dbReference>
<proteinExistence type="predicted"/>
<dbReference type="STRING" id="375175.AYR53_09580"/>
<reference evidence="1 2" key="1">
    <citation type="submission" date="2016-03" db="EMBL/GenBank/DDBJ databases">
        <title>Pediococcus and Lactobacillus from brewery environment - whole genome sequencing and assembly.</title>
        <authorList>
            <person name="Behr J."/>
            <person name="Geissler A.J."/>
            <person name="Vogel R.F."/>
        </authorList>
    </citation>
    <scope>NUCLEOTIDE SEQUENCE [LARGE SCALE GENOMIC DNA]</scope>
    <source>
        <strain evidence="1 2">TMW 1.1989</strain>
    </source>
</reference>
<dbReference type="OrthoDB" id="1644322at2"/>
<evidence type="ECO:0000313" key="1">
    <source>
        <dbReference type="EMBL" id="ANK62988.1"/>
    </source>
</evidence>
<evidence type="ECO:0000313" key="2">
    <source>
        <dbReference type="Proteomes" id="UP000078582"/>
    </source>
</evidence>
<sequence>MSVVYDVPRDKWLYDDRGMMKWMGFFMSDHTMYMEAEQGSEAPALPRPIQDSKRIDTLLTQSWTKKWTISIQLGIWRNGQLLPDLKGVVIGQANHSVVIQEDDGTLRQILPKDIRNITASQNEKWFSYEHTIK</sequence>
<gene>
    <name evidence="1" type="ORF">AYR53_09580</name>
</gene>
<dbReference type="AlphaFoldDB" id="A0A192H408"/>
<name>A0A192H408_9LACO</name>
<protein>
    <recommendedName>
        <fullName evidence="3">DNA-directed RNA polymerase beta subunit</fullName>
    </recommendedName>
</protein>
<dbReference type="RefSeq" id="WP_068280526.1">
    <property type="nucleotide sequence ID" value="NZ_CP014873.1"/>
</dbReference>
<keyword evidence="2" id="KW-1185">Reference proteome</keyword>